<dbReference type="EMBL" id="CAJEWN010000778">
    <property type="protein sequence ID" value="CAD2189932.1"/>
    <property type="molecule type" value="Genomic_DNA"/>
</dbReference>
<protein>
    <recommendedName>
        <fullName evidence="1">Reverse transcriptase domain-containing protein</fullName>
    </recommendedName>
</protein>
<dbReference type="Pfam" id="PF00078">
    <property type="entry name" value="RVT_1"/>
    <property type="match status" value="1"/>
</dbReference>
<dbReference type="CDD" id="cd01650">
    <property type="entry name" value="RT_nLTR_like"/>
    <property type="match status" value="1"/>
</dbReference>
<dbReference type="PRINTS" id="PR01345">
    <property type="entry name" value="CERVTRCPTASE"/>
</dbReference>
<name>A0A6V7WSM7_MELEN</name>
<feature type="domain" description="Reverse transcriptase" evidence="1">
    <location>
        <begin position="261"/>
        <end position="514"/>
    </location>
</feature>
<organism evidence="2 3">
    <name type="scientific">Meloidogyne enterolobii</name>
    <name type="common">Root-knot nematode worm</name>
    <name type="synonym">Meloidogyne mayaguensis</name>
    <dbReference type="NCBI Taxonomy" id="390850"/>
    <lineage>
        <taxon>Eukaryota</taxon>
        <taxon>Metazoa</taxon>
        <taxon>Ecdysozoa</taxon>
        <taxon>Nematoda</taxon>
        <taxon>Chromadorea</taxon>
        <taxon>Rhabditida</taxon>
        <taxon>Tylenchina</taxon>
        <taxon>Tylenchomorpha</taxon>
        <taxon>Tylenchoidea</taxon>
        <taxon>Meloidogynidae</taxon>
        <taxon>Meloidogyninae</taxon>
        <taxon>Meloidogyne</taxon>
    </lineage>
</organism>
<accession>A0A6V7WSM7</accession>
<dbReference type="PROSITE" id="PS50878">
    <property type="entry name" value="RT_POL"/>
    <property type="match status" value="1"/>
</dbReference>
<dbReference type="OrthoDB" id="410104at2759"/>
<evidence type="ECO:0000313" key="2">
    <source>
        <dbReference type="EMBL" id="CAD2189932.1"/>
    </source>
</evidence>
<dbReference type="Proteomes" id="UP000580250">
    <property type="component" value="Unassembled WGS sequence"/>
</dbReference>
<sequence length="740" mass="87098">MPFSTSDHKSIAFDIYENYQHRKPVTSYKQFFKADFEQINQELSSIDWITFFSSYTNVNEIFIGFKDLINWLIEIYVPIKTKKDPKTIPIHIRKLFAYQQTLWNKKHTKENIKRIVLLNRQIDRQTKKFYRNRERKHITSLSSKFKHVSKFLKNKKSVLPTIFDSNGNPNFSEENKSNLISSYFKSHFNTNIPCLNDIVSENFENIAKEKLNFISINRNDTLRILLSSKNISNTSPDGIPYLFYKKCANTLEFPIHYIFSYCLMTSTIPEIWKLAIVQPIPKKTKIKTPEDFRPIALSCTISKLFEKFIYNELIEFSNKNNLFSDIQHGFIRSKSVTTQLLEIVEDISLGLEQKKMIDIVYFDISKAFDSLPYERLFKKLEILGIRESLLELIKQMLTNRNYQVKVGKTLSNAYTASSGVAQGSILSPLLFNLYFSDINKLCFTENVKIKLYADDIKAYQIYTKKDNLKLQSFINKFQEYCIANGLKLAIKKCQTLYLGNGNDKNEYFIDGITIDSKNEVVRDLGILFSPSLKFSEHIEFITKKASKIMYNLLKTLKTKNPKILIHMFNTYVRPGLEFASSIWNPYLRKDIINIERIQKKFLVSVFIRLTYTNNQKINFSDIPKYGELLKKFNVETLETRRFKIDLILFQKIIFGEIKINNNNIIRYKHSRTRGEEYKLNIPHCSSMVRYNSYFIRTSRLYNSLPMVIRKNTPSNFRKIIMNFDLLGHIQKTLPRLIINH</sequence>
<dbReference type="SUPFAM" id="SSF56672">
    <property type="entry name" value="DNA/RNA polymerases"/>
    <property type="match status" value="1"/>
</dbReference>
<dbReference type="AlphaFoldDB" id="A0A6V7WSM7"/>
<evidence type="ECO:0000313" key="3">
    <source>
        <dbReference type="Proteomes" id="UP000580250"/>
    </source>
</evidence>
<dbReference type="PANTHER" id="PTHR33332">
    <property type="entry name" value="REVERSE TRANSCRIPTASE DOMAIN-CONTAINING PROTEIN"/>
    <property type="match status" value="1"/>
</dbReference>
<evidence type="ECO:0000259" key="1">
    <source>
        <dbReference type="PROSITE" id="PS50878"/>
    </source>
</evidence>
<dbReference type="InterPro" id="IPR043502">
    <property type="entry name" value="DNA/RNA_pol_sf"/>
</dbReference>
<proteinExistence type="predicted"/>
<dbReference type="InterPro" id="IPR000477">
    <property type="entry name" value="RT_dom"/>
</dbReference>
<gene>
    <name evidence="2" type="ORF">MENT_LOCUS42684</name>
</gene>
<reference evidence="2 3" key="1">
    <citation type="submission" date="2020-08" db="EMBL/GenBank/DDBJ databases">
        <authorList>
            <person name="Koutsovoulos G."/>
            <person name="Danchin GJ E."/>
        </authorList>
    </citation>
    <scope>NUCLEOTIDE SEQUENCE [LARGE SCALE GENOMIC DNA]</scope>
</reference>
<comment type="caution">
    <text evidence="2">The sequence shown here is derived from an EMBL/GenBank/DDBJ whole genome shotgun (WGS) entry which is preliminary data.</text>
</comment>